<feature type="transmembrane region" description="Helical" evidence="1">
    <location>
        <begin position="90"/>
        <end position="109"/>
    </location>
</feature>
<proteinExistence type="predicted"/>
<dbReference type="AlphaFoldDB" id="A0A6G4WGY9"/>
<dbReference type="Proteomes" id="UP001642900">
    <property type="component" value="Unassembled WGS sequence"/>
</dbReference>
<protein>
    <submittedName>
        <fullName evidence="2">Uncharacterized protein</fullName>
    </submittedName>
</protein>
<keyword evidence="1" id="KW-1133">Transmembrane helix</keyword>
<evidence type="ECO:0000313" key="3">
    <source>
        <dbReference type="Proteomes" id="UP001642900"/>
    </source>
</evidence>
<accession>A0A6G4WGY9</accession>
<name>A0A6G4WGY9_9HYPH</name>
<feature type="transmembrane region" description="Helical" evidence="1">
    <location>
        <begin position="60"/>
        <end position="78"/>
    </location>
</feature>
<gene>
    <name evidence="2" type="ORF">G6N73_23205</name>
</gene>
<feature type="transmembrane region" description="Helical" evidence="1">
    <location>
        <begin position="21"/>
        <end position="48"/>
    </location>
</feature>
<organism evidence="2 3">
    <name type="scientific">Allomesorhizobium camelthorni</name>
    <dbReference type="NCBI Taxonomy" id="475069"/>
    <lineage>
        <taxon>Bacteria</taxon>
        <taxon>Pseudomonadati</taxon>
        <taxon>Pseudomonadota</taxon>
        <taxon>Alphaproteobacteria</taxon>
        <taxon>Hyphomicrobiales</taxon>
        <taxon>Phyllobacteriaceae</taxon>
        <taxon>Allomesorhizobium</taxon>
    </lineage>
</organism>
<keyword evidence="1" id="KW-0472">Membrane</keyword>
<keyword evidence="3" id="KW-1185">Reference proteome</keyword>
<sequence>MRNPRRLAGELDPKSFWAGQILFAGMVASALAHPILLVTLAWLTMHIVGGGTLSTWQSSLLWIESVNIALGYASFMALGSMGLDRREKEGLWKVYLFTPVYWAMLSFAAGGPSSSSSGVRTIGIRRPIAAPAPGS</sequence>
<evidence type="ECO:0000256" key="1">
    <source>
        <dbReference type="SAM" id="Phobius"/>
    </source>
</evidence>
<comment type="caution">
    <text evidence="2">The sequence shown here is derived from an EMBL/GenBank/DDBJ whole genome shotgun (WGS) entry which is preliminary data.</text>
</comment>
<dbReference type="RefSeq" id="WP_165031954.1">
    <property type="nucleotide sequence ID" value="NZ_JAAKZF010000042.1"/>
</dbReference>
<keyword evidence="1" id="KW-0812">Transmembrane</keyword>
<evidence type="ECO:0000313" key="2">
    <source>
        <dbReference type="EMBL" id="NGO54021.1"/>
    </source>
</evidence>
<dbReference type="EMBL" id="JAAKZF010000042">
    <property type="protein sequence ID" value="NGO54021.1"/>
    <property type="molecule type" value="Genomic_DNA"/>
</dbReference>
<reference evidence="2 3" key="1">
    <citation type="submission" date="2020-02" db="EMBL/GenBank/DDBJ databases">
        <title>Genome sequence of strain CCNWXJ40-4.</title>
        <authorList>
            <person name="Gao J."/>
            <person name="Sun J."/>
        </authorList>
    </citation>
    <scope>NUCLEOTIDE SEQUENCE [LARGE SCALE GENOMIC DNA]</scope>
    <source>
        <strain evidence="2 3">CCNWXJ 40-4</strain>
    </source>
</reference>